<evidence type="ECO:0000313" key="1">
    <source>
        <dbReference type="EMBL" id="TFK72705.1"/>
    </source>
</evidence>
<name>A0ACD3B4H5_9AGAR</name>
<dbReference type="Proteomes" id="UP000308600">
    <property type="component" value="Unassembled WGS sequence"/>
</dbReference>
<organism evidence="1 2">
    <name type="scientific">Pluteus cervinus</name>
    <dbReference type="NCBI Taxonomy" id="181527"/>
    <lineage>
        <taxon>Eukaryota</taxon>
        <taxon>Fungi</taxon>
        <taxon>Dikarya</taxon>
        <taxon>Basidiomycota</taxon>
        <taxon>Agaricomycotina</taxon>
        <taxon>Agaricomycetes</taxon>
        <taxon>Agaricomycetidae</taxon>
        <taxon>Agaricales</taxon>
        <taxon>Pluteineae</taxon>
        <taxon>Pluteaceae</taxon>
        <taxon>Pluteus</taxon>
    </lineage>
</organism>
<keyword evidence="2" id="KW-1185">Reference proteome</keyword>
<reference evidence="1 2" key="1">
    <citation type="journal article" date="2019" name="Nat. Ecol. Evol.">
        <title>Megaphylogeny resolves global patterns of mushroom evolution.</title>
        <authorList>
            <person name="Varga T."/>
            <person name="Krizsan K."/>
            <person name="Foldi C."/>
            <person name="Dima B."/>
            <person name="Sanchez-Garcia M."/>
            <person name="Sanchez-Ramirez S."/>
            <person name="Szollosi G.J."/>
            <person name="Szarkandi J.G."/>
            <person name="Papp V."/>
            <person name="Albert L."/>
            <person name="Andreopoulos W."/>
            <person name="Angelini C."/>
            <person name="Antonin V."/>
            <person name="Barry K.W."/>
            <person name="Bougher N.L."/>
            <person name="Buchanan P."/>
            <person name="Buyck B."/>
            <person name="Bense V."/>
            <person name="Catcheside P."/>
            <person name="Chovatia M."/>
            <person name="Cooper J."/>
            <person name="Damon W."/>
            <person name="Desjardin D."/>
            <person name="Finy P."/>
            <person name="Geml J."/>
            <person name="Haridas S."/>
            <person name="Hughes K."/>
            <person name="Justo A."/>
            <person name="Karasinski D."/>
            <person name="Kautmanova I."/>
            <person name="Kiss B."/>
            <person name="Kocsube S."/>
            <person name="Kotiranta H."/>
            <person name="LaButti K.M."/>
            <person name="Lechner B.E."/>
            <person name="Liimatainen K."/>
            <person name="Lipzen A."/>
            <person name="Lukacs Z."/>
            <person name="Mihaltcheva S."/>
            <person name="Morgado L.N."/>
            <person name="Niskanen T."/>
            <person name="Noordeloos M.E."/>
            <person name="Ohm R.A."/>
            <person name="Ortiz-Santana B."/>
            <person name="Ovrebo C."/>
            <person name="Racz N."/>
            <person name="Riley R."/>
            <person name="Savchenko A."/>
            <person name="Shiryaev A."/>
            <person name="Soop K."/>
            <person name="Spirin V."/>
            <person name="Szebenyi C."/>
            <person name="Tomsovsky M."/>
            <person name="Tulloss R.E."/>
            <person name="Uehling J."/>
            <person name="Grigoriev I.V."/>
            <person name="Vagvolgyi C."/>
            <person name="Papp T."/>
            <person name="Martin F.M."/>
            <person name="Miettinen O."/>
            <person name="Hibbett D.S."/>
            <person name="Nagy L.G."/>
        </authorList>
    </citation>
    <scope>NUCLEOTIDE SEQUENCE [LARGE SCALE GENOMIC DNA]</scope>
    <source>
        <strain evidence="1 2">NL-1719</strain>
    </source>
</reference>
<accession>A0ACD3B4H5</accession>
<protein>
    <submittedName>
        <fullName evidence="1">Uncharacterized protein</fullName>
    </submittedName>
</protein>
<gene>
    <name evidence="1" type="ORF">BDN72DRAFT_749217</name>
</gene>
<feature type="non-terminal residue" evidence="1">
    <location>
        <position position="77"/>
    </location>
</feature>
<sequence length="77" mass="8962">MQELPNEIWQEVFELACIDHGFTARSLSAVSRRFYVLSIPYKYQSVCLTSGRAILKFASLIEAQRDFPLRIRHLFLA</sequence>
<dbReference type="EMBL" id="ML208282">
    <property type="protein sequence ID" value="TFK72705.1"/>
    <property type="molecule type" value="Genomic_DNA"/>
</dbReference>
<proteinExistence type="predicted"/>
<evidence type="ECO:0000313" key="2">
    <source>
        <dbReference type="Proteomes" id="UP000308600"/>
    </source>
</evidence>